<protein>
    <recommendedName>
        <fullName evidence="6">Transcription initiation factor TFIID subunit 11</fullName>
    </recommendedName>
</protein>
<dbReference type="InterPro" id="IPR045127">
    <property type="entry name" value="TAF11-like"/>
</dbReference>
<evidence type="ECO:0000256" key="6">
    <source>
        <dbReference type="ARBA" id="ARBA00072882"/>
    </source>
</evidence>
<dbReference type="OrthoDB" id="28335at2759"/>
<dbReference type="InterPro" id="IPR006809">
    <property type="entry name" value="TAFII28_dom"/>
</dbReference>
<evidence type="ECO:0000256" key="1">
    <source>
        <dbReference type="ARBA" id="ARBA00004123"/>
    </source>
</evidence>
<evidence type="ECO:0000313" key="9">
    <source>
        <dbReference type="Proteomes" id="UP000009131"/>
    </source>
</evidence>
<dbReference type="STRING" id="764103.G7DXJ6"/>
<evidence type="ECO:0000259" key="7">
    <source>
        <dbReference type="Pfam" id="PF04719"/>
    </source>
</evidence>
<evidence type="ECO:0000256" key="3">
    <source>
        <dbReference type="ARBA" id="ARBA00023015"/>
    </source>
</evidence>
<accession>G7DXJ6</accession>
<dbReference type="FunFam" id="1.10.20.10:FF:000061">
    <property type="entry name" value="TFIID subunit"/>
    <property type="match status" value="1"/>
</dbReference>
<evidence type="ECO:0000256" key="2">
    <source>
        <dbReference type="ARBA" id="ARBA00009788"/>
    </source>
</evidence>
<keyword evidence="3" id="KW-0805">Transcription regulation</keyword>
<feature type="domain" description="TAFII28-like protein" evidence="7">
    <location>
        <begin position="35"/>
        <end position="120"/>
    </location>
</feature>
<dbReference type="Pfam" id="PF04719">
    <property type="entry name" value="TAFII28"/>
    <property type="match status" value="1"/>
</dbReference>
<proteinExistence type="inferred from homology"/>
<comment type="similarity">
    <text evidence="2">Belongs to the TAF11 family.</text>
</comment>
<dbReference type="GO" id="GO:0005669">
    <property type="term" value="C:transcription factor TFIID complex"/>
    <property type="evidence" value="ECO:0007669"/>
    <property type="project" value="InterPro"/>
</dbReference>
<evidence type="ECO:0000256" key="4">
    <source>
        <dbReference type="ARBA" id="ARBA00023163"/>
    </source>
</evidence>
<keyword evidence="9" id="KW-1185">Reference proteome</keyword>
<dbReference type="EMBL" id="BABT02000061">
    <property type="protein sequence ID" value="GAA95306.1"/>
    <property type="molecule type" value="Genomic_DNA"/>
</dbReference>
<comment type="caution">
    <text evidence="8">The sequence shown here is derived from an EMBL/GenBank/DDBJ whole genome shotgun (WGS) entry which is preliminary data.</text>
</comment>
<keyword evidence="5" id="KW-0539">Nucleus</keyword>
<dbReference type="InterPro" id="IPR009072">
    <property type="entry name" value="Histone-fold"/>
</dbReference>
<comment type="subcellular location">
    <subcellularLocation>
        <location evidence="1">Nucleus</location>
    </subcellularLocation>
</comment>
<dbReference type="Gene3D" id="1.10.20.10">
    <property type="entry name" value="Histone, subunit A"/>
    <property type="match status" value="1"/>
</dbReference>
<dbReference type="GO" id="GO:0051123">
    <property type="term" value="P:RNA polymerase II preinitiation complex assembly"/>
    <property type="evidence" value="ECO:0007669"/>
    <property type="project" value="InterPro"/>
</dbReference>
<dbReference type="PANTHER" id="PTHR13218:SF8">
    <property type="entry name" value="TRANSCRIPTION INITIATION FACTOR TFIID SUBUNIT 11"/>
    <property type="match status" value="1"/>
</dbReference>
<dbReference type="AlphaFoldDB" id="G7DXJ6"/>
<dbReference type="Proteomes" id="UP000009131">
    <property type="component" value="Unassembled WGS sequence"/>
</dbReference>
<dbReference type="eggNOG" id="KOG3219">
    <property type="taxonomic scope" value="Eukaryota"/>
</dbReference>
<keyword evidence="4" id="KW-0804">Transcription</keyword>
<organism evidence="8 9">
    <name type="scientific">Mixia osmundae (strain CBS 9802 / IAM 14324 / JCM 22182 / KY 12970)</name>
    <dbReference type="NCBI Taxonomy" id="764103"/>
    <lineage>
        <taxon>Eukaryota</taxon>
        <taxon>Fungi</taxon>
        <taxon>Dikarya</taxon>
        <taxon>Basidiomycota</taxon>
        <taxon>Pucciniomycotina</taxon>
        <taxon>Mixiomycetes</taxon>
        <taxon>Mixiales</taxon>
        <taxon>Mixiaceae</taxon>
        <taxon>Mixia</taxon>
    </lineage>
</organism>
<dbReference type="SUPFAM" id="SSF47113">
    <property type="entry name" value="Histone-fold"/>
    <property type="match status" value="1"/>
</dbReference>
<evidence type="ECO:0000313" key="8">
    <source>
        <dbReference type="EMBL" id="GAA95306.1"/>
    </source>
</evidence>
<dbReference type="PANTHER" id="PTHR13218">
    <property type="entry name" value="TRANSCRIPTION INITIATION FACTOR TFIID SUBUNIT 11-RELATED"/>
    <property type="match status" value="1"/>
</dbReference>
<dbReference type="GO" id="GO:0016251">
    <property type="term" value="F:RNA polymerase II general transcription initiation factor activity"/>
    <property type="evidence" value="ECO:0007669"/>
    <property type="project" value="TreeGrafter"/>
</dbReference>
<gene>
    <name evidence="8" type="primary">Mo01963</name>
    <name evidence="8" type="ORF">E5Q_01963</name>
</gene>
<reference evidence="8 9" key="2">
    <citation type="journal article" date="2012" name="Open Biol.">
        <title>Characteristics of nucleosomes and linker DNA regions on the genome of the basidiomycete Mixia osmundae revealed by mono- and dinucleosome mapping.</title>
        <authorList>
            <person name="Nishida H."/>
            <person name="Kondo S."/>
            <person name="Matsumoto T."/>
            <person name="Suzuki Y."/>
            <person name="Yoshikawa H."/>
            <person name="Taylor T.D."/>
            <person name="Sugiyama J."/>
        </authorList>
    </citation>
    <scope>NUCLEOTIDE SEQUENCE [LARGE SCALE GENOMIC DNA]</scope>
    <source>
        <strain evidence="9">CBS 9802 / IAM 14324 / JCM 22182 / KY 12970</strain>
    </source>
</reference>
<name>G7DXJ6_MIXOS</name>
<dbReference type="CDD" id="cd08048">
    <property type="entry name" value="HFD_TAF11"/>
    <property type="match status" value="1"/>
</dbReference>
<dbReference type="RefSeq" id="XP_014569831.1">
    <property type="nucleotide sequence ID" value="XM_014714345.1"/>
</dbReference>
<sequence length="138" mass="15509">MEAKRHSDDEDEDGLELTQAELAQDELDRKEAIGLLLQHMSPEQMDRYETYRTSGLAKSAIKRLVGVVCQQTVSPNVIVVVRGFAKIFVGEIVELALKIQRDAGASGPLAPDHIREAYRQWNYAADQPGSDRKKLFVR</sequence>
<dbReference type="HOGENOM" id="CLU_088696_2_2_1"/>
<evidence type="ECO:0000256" key="5">
    <source>
        <dbReference type="ARBA" id="ARBA00023242"/>
    </source>
</evidence>
<dbReference type="InParanoid" id="G7DXJ6"/>
<reference evidence="8 9" key="1">
    <citation type="journal article" date="2011" name="J. Gen. Appl. Microbiol.">
        <title>Draft genome sequencing of the enigmatic basidiomycete Mixia osmundae.</title>
        <authorList>
            <person name="Nishida H."/>
            <person name="Nagatsuka Y."/>
            <person name="Sugiyama J."/>
        </authorList>
    </citation>
    <scope>NUCLEOTIDE SEQUENCE [LARGE SCALE GENOMIC DNA]</scope>
    <source>
        <strain evidence="9">CBS 9802 / IAM 14324 / JCM 22182 / KY 12970</strain>
    </source>
</reference>
<dbReference type="GO" id="GO:0046982">
    <property type="term" value="F:protein heterodimerization activity"/>
    <property type="evidence" value="ECO:0007669"/>
    <property type="project" value="InterPro"/>
</dbReference>
<dbReference type="OMA" id="LNQACNP"/>